<dbReference type="InterPro" id="IPR006119">
    <property type="entry name" value="Resolv_N"/>
</dbReference>
<dbReference type="SMART" id="SM00857">
    <property type="entry name" value="Resolvase"/>
    <property type="match status" value="1"/>
</dbReference>
<dbReference type="GO" id="GO:0000150">
    <property type="term" value="F:DNA strand exchange activity"/>
    <property type="evidence" value="ECO:0007669"/>
    <property type="project" value="InterPro"/>
</dbReference>
<evidence type="ECO:0000256" key="1">
    <source>
        <dbReference type="SAM" id="MobiDB-lite"/>
    </source>
</evidence>
<proteinExistence type="predicted"/>
<evidence type="ECO:0000259" key="2">
    <source>
        <dbReference type="PROSITE" id="PS51736"/>
    </source>
</evidence>
<dbReference type="PROSITE" id="PS51736">
    <property type="entry name" value="RECOMBINASES_3"/>
    <property type="match status" value="1"/>
</dbReference>
<feature type="domain" description="Recombinase" evidence="3">
    <location>
        <begin position="194"/>
        <end position="314"/>
    </location>
</feature>
<name>A0A7S8IG70_9CHLR</name>
<dbReference type="InterPro" id="IPR038109">
    <property type="entry name" value="DNA_bind_recomb_sf"/>
</dbReference>
<reference evidence="4 5" key="1">
    <citation type="submission" date="2020-02" db="EMBL/GenBank/DDBJ databases">
        <authorList>
            <person name="Zheng R.K."/>
            <person name="Sun C.M."/>
        </authorList>
    </citation>
    <scope>NUCLEOTIDE SEQUENCE [LARGE SCALE GENOMIC DNA]</scope>
    <source>
        <strain evidence="5">rifampicinis</strain>
    </source>
</reference>
<dbReference type="PROSITE" id="PS51737">
    <property type="entry name" value="RECOMBINASE_DNA_BIND"/>
    <property type="match status" value="1"/>
</dbReference>
<feature type="domain" description="Resolvase/invertase-type recombinase catalytic" evidence="2">
    <location>
        <begin position="24"/>
        <end position="172"/>
    </location>
</feature>
<organism evidence="4 5">
    <name type="scientific">Phototrophicus methaneseepsis</name>
    <dbReference type="NCBI Taxonomy" id="2710758"/>
    <lineage>
        <taxon>Bacteria</taxon>
        <taxon>Bacillati</taxon>
        <taxon>Chloroflexota</taxon>
        <taxon>Candidatus Thermofontia</taxon>
        <taxon>Phototrophicales</taxon>
        <taxon>Phototrophicaceae</taxon>
        <taxon>Phototrophicus</taxon>
    </lineage>
</organism>
<dbReference type="GO" id="GO:0003677">
    <property type="term" value="F:DNA binding"/>
    <property type="evidence" value="ECO:0007669"/>
    <property type="project" value="InterPro"/>
</dbReference>
<dbReference type="InterPro" id="IPR011109">
    <property type="entry name" value="DNA_bind_recombinase_dom"/>
</dbReference>
<dbReference type="CDD" id="cd00338">
    <property type="entry name" value="Ser_Recombinase"/>
    <property type="match status" value="1"/>
</dbReference>
<feature type="region of interest" description="Disordered" evidence="1">
    <location>
        <begin position="1"/>
        <end position="55"/>
    </location>
</feature>
<protein>
    <submittedName>
        <fullName evidence="4">Recombinase family protein</fullName>
    </submittedName>
</protein>
<dbReference type="Proteomes" id="UP000594468">
    <property type="component" value="Chromosome"/>
</dbReference>
<dbReference type="PANTHER" id="PTHR30461:SF23">
    <property type="entry name" value="DNA RECOMBINASE-RELATED"/>
    <property type="match status" value="1"/>
</dbReference>
<sequence>MKKLTVMLRRGTPHSSSDSPPRPGWAIYLRTSSREAQNPKNSQKRQRHNINQALTGDSDMQVVDEYIDVMSGRTPNRADYQRLLSDARLGRFSHVAVENAERFGRNDTEALVAIDELHALGIAVRFADYPDLDPIDPDDRILIALSFVLARRESIKLGQRVRGGLHAKLRSGGCVGLAPDGYRNVMDRDEQNVLSGTGRVKRWIEPDPEQFQVWREAWDLLLSEQHTLTEICEALHAKGYRYRSGRPFVEIKNEMRKAANNTLSKRFHNWFYAGWIVSPKAGIAPKTIRGNWKPVVTTEEFERGLAIVAKRTEDRPRKRRHQYLLSGLIYYQKADGKRRIRMTCSTSNPARKGGIAYYRIAGTRTRFLCKEIDRQLMSWLCRIQVDSDYLPAMRAAYTTEIAEKMGHLQPDRRREMETALKGVDEEEARTLRLFAAGKITEHVWDALWLEWQDRRRTLRANLAAMAQEEGYHIKHLDDALGIIAKVSIIFGRMDLASQKKLLKEMIHRVVVNQEGQIIDVELFAPFGYLQQLNTRIEGEKVCESVESVAKCSNKVSSGPPRFVN</sequence>
<dbReference type="Pfam" id="PF00239">
    <property type="entry name" value="Resolvase"/>
    <property type="match status" value="1"/>
</dbReference>
<dbReference type="KEGG" id="pmet:G4Y79_04685"/>
<accession>A0A7S8IG70</accession>
<dbReference type="SUPFAM" id="SSF53041">
    <property type="entry name" value="Resolvase-like"/>
    <property type="match status" value="1"/>
</dbReference>
<dbReference type="RefSeq" id="WP_195171747.1">
    <property type="nucleotide sequence ID" value="NZ_CP062983.1"/>
</dbReference>
<dbReference type="Gene3D" id="3.40.50.1390">
    <property type="entry name" value="Resolvase, N-terminal catalytic domain"/>
    <property type="match status" value="1"/>
</dbReference>
<keyword evidence="5" id="KW-1185">Reference proteome</keyword>
<gene>
    <name evidence="4" type="ORF">G4Y79_04685</name>
</gene>
<dbReference type="InterPro" id="IPR036162">
    <property type="entry name" value="Resolvase-like_N_sf"/>
</dbReference>
<dbReference type="PANTHER" id="PTHR30461">
    <property type="entry name" value="DNA-INVERTASE FROM LAMBDOID PROPHAGE"/>
    <property type="match status" value="1"/>
</dbReference>
<evidence type="ECO:0000313" key="5">
    <source>
        <dbReference type="Proteomes" id="UP000594468"/>
    </source>
</evidence>
<evidence type="ECO:0000259" key="3">
    <source>
        <dbReference type="PROSITE" id="PS51737"/>
    </source>
</evidence>
<dbReference type="Pfam" id="PF07508">
    <property type="entry name" value="Recombinase"/>
    <property type="match status" value="1"/>
</dbReference>
<dbReference type="EMBL" id="CP062983">
    <property type="protein sequence ID" value="QPC83683.1"/>
    <property type="molecule type" value="Genomic_DNA"/>
</dbReference>
<evidence type="ECO:0000313" key="4">
    <source>
        <dbReference type="EMBL" id="QPC83683.1"/>
    </source>
</evidence>
<dbReference type="Gene3D" id="3.90.1750.20">
    <property type="entry name" value="Putative Large Serine Recombinase, Chain B, Domain 2"/>
    <property type="match status" value="1"/>
</dbReference>
<dbReference type="AlphaFoldDB" id="A0A7S8IG70"/>
<dbReference type="InterPro" id="IPR050639">
    <property type="entry name" value="SSR_resolvase"/>
</dbReference>
<feature type="compositionally biased region" description="Polar residues" evidence="1">
    <location>
        <begin position="30"/>
        <end position="41"/>
    </location>
</feature>